<dbReference type="Gene3D" id="2.20.28.10">
    <property type="match status" value="1"/>
</dbReference>
<dbReference type="InterPro" id="IPR048574">
    <property type="entry name" value="RUBY_RBDX"/>
</dbReference>
<feature type="domain" description="Rubredoxin-like" evidence="2">
    <location>
        <begin position="1"/>
        <end position="35"/>
    </location>
</feature>
<dbReference type="Pfam" id="PF09990">
    <property type="entry name" value="DUF2231"/>
    <property type="match status" value="1"/>
</dbReference>
<keyword evidence="1" id="KW-1133">Transmembrane helix</keyword>
<feature type="transmembrane region" description="Helical" evidence="1">
    <location>
        <begin position="159"/>
        <end position="182"/>
    </location>
</feature>
<feature type="transmembrane region" description="Helical" evidence="1">
    <location>
        <begin position="102"/>
        <end position="120"/>
    </location>
</feature>
<dbReference type="PROSITE" id="PS50903">
    <property type="entry name" value="RUBREDOXIN_LIKE"/>
    <property type="match status" value="1"/>
</dbReference>
<gene>
    <name evidence="3" type="ORF">ENS29_01025</name>
</gene>
<dbReference type="AlphaFoldDB" id="A0A7C4MLH3"/>
<comment type="caution">
    <text evidence="3">The sequence shown here is derived from an EMBL/GenBank/DDBJ whole genome shotgun (WGS) entry which is preliminary data.</text>
</comment>
<feature type="transmembrane region" description="Helical" evidence="1">
    <location>
        <begin position="194"/>
        <end position="220"/>
    </location>
</feature>
<dbReference type="GO" id="GO:0005506">
    <property type="term" value="F:iron ion binding"/>
    <property type="evidence" value="ECO:0007669"/>
    <property type="project" value="InterPro"/>
</dbReference>
<keyword evidence="1" id="KW-0812">Transmembrane</keyword>
<dbReference type="SUPFAM" id="SSF57802">
    <property type="entry name" value="Rubredoxin-like"/>
    <property type="match status" value="1"/>
</dbReference>
<dbReference type="Pfam" id="PF21349">
    <property type="entry name" value="RUBY_RBDX"/>
    <property type="match status" value="1"/>
</dbReference>
<reference evidence="3" key="1">
    <citation type="journal article" date="2020" name="mSystems">
        <title>Genome- and Community-Level Interaction Insights into Carbon Utilization and Element Cycling Functions of Hydrothermarchaeota in Hydrothermal Sediment.</title>
        <authorList>
            <person name="Zhou Z."/>
            <person name="Liu Y."/>
            <person name="Xu W."/>
            <person name="Pan J."/>
            <person name="Luo Z.H."/>
            <person name="Li M."/>
        </authorList>
    </citation>
    <scope>NUCLEOTIDE SEQUENCE [LARGE SCALE GENOMIC DNA]</scope>
    <source>
        <strain evidence="3">SpSt-477</strain>
    </source>
</reference>
<evidence type="ECO:0000313" key="3">
    <source>
        <dbReference type="EMBL" id="HGU31421.1"/>
    </source>
</evidence>
<organism evidence="3">
    <name type="scientific">Desulfatirhabdium butyrativorans</name>
    <dbReference type="NCBI Taxonomy" id="340467"/>
    <lineage>
        <taxon>Bacteria</taxon>
        <taxon>Pseudomonadati</taxon>
        <taxon>Thermodesulfobacteriota</taxon>
        <taxon>Desulfobacteria</taxon>
        <taxon>Desulfobacterales</taxon>
        <taxon>Desulfatirhabdiaceae</taxon>
        <taxon>Desulfatirhabdium</taxon>
    </lineage>
</organism>
<protein>
    <recommendedName>
        <fullName evidence="2">Rubredoxin-like domain-containing protein</fullName>
    </recommendedName>
</protein>
<dbReference type="CDD" id="cd00729">
    <property type="entry name" value="rubredoxin_SM"/>
    <property type="match status" value="1"/>
</dbReference>
<dbReference type="InterPro" id="IPR019251">
    <property type="entry name" value="DUF2231_TM"/>
</dbReference>
<evidence type="ECO:0000259" key="2">
    <source>
        <dbReference type="PROSITE" id="PS50903"/>
    </source>
</evidence>
<evidence type="ECO:0000256" key="1">
    <source>
        <dbReference type="SAM" id="Phobius"/>
    </source>
</evidence>
<dbReference type="EMBL" id="DSUH01000022">
    <property type="protein sequence ID" value="HGU31421.1"/>
    <property type="molecule type" value="Genomic_DNA"/>
</dbReference>
<accession>A0A7C4MLH3</accession>
<sequence length="223" mass="24449">MKRWKCSVCGYIHTGEEPPEKCPVCGADRSKFVLIEDESVETPKADVVDTTAAASEAKAIPSESREILVEAKHAFEPYYKKLTELMVKYHAHPISVHIPNGVLPVSFLFLVLAMALNSPVLDRTAFYNLIVVVLAMPWVAFAGYVDWKTVYNGNLTHLFLGKMVCAGVVFLLSLVLCIWHALDANVALAGSPSRFIYLLVYVLNLAAAVVAGLLGGKLVFPNR</sequence>
<keyword evidence="1" id="KW-0472">Membrane</keyword>
<dbReference type="InterPro" id="IPR024934">
    <property type="entry name" value="Rubredoxin-like_dom"/>
</dbReference>
<proteinExistence type="predicted"/>
<feature type="transmembrane region" description="Helical" evidence="1">
    <location>
        <begin position="126"/>
        <end position="147"/>
    </location>
</feature>
<name>A0A7C4MLH3_9BACT</name>